<feature type="region of interest" description="Disordered" evidence="1">
    <location>
        <begin position="310"/>
        <end position="416"/>
    </location>
</feature>
<dbReference type="EMBL" id="PGTK01000001">
    <property type="protein sequence ID" value="PJF32225.1"/>
    <property type="molecule type" value="Genomic_DNA"/>
</dbReference>
<organism evidence="3 4">
    <name type="scientific">Candidatus Thermofonsia Clade 1 bacterium</name>
    <dbReference type="NCBI Taxonomy" id="2364210"/>
    <lineage>
        <taxon>Bacteria</taxon>
        <taxon>Bacillati</taxon>
        <taxon>Chloroflexota</taxon>
        <taxon>Candidatus Thermofontia</taxon>
        <taxon>Candidatus Thermofonsia Clade 1</taxon>
    </lineage>
</organism>
<feature type="transmembrane region" description="Helical" evidence="2">
    <location>
        <begin position="53"/>
        <end position="70"/>
    </location>
</feature>
<gene>
    <name evidence="3" type="ORF">CUN51_00950</name>
</gene>
<comment type="caution">
    <text evidence="3">The sequence shown here is derived from an EMBL/GenBank/DDBJ whole genome shotgun (WGS) entry which is preliminary data.</text>
</comment>
<feature type="compositionally biased region" description="Pro residues" evidence="1">
    <location>
        <begin position="358"/>
        <end position="382"/>
    </location>
</feature>
<feature type="transmembrane region" description="Helical" evidence="2">
    <location>
        <begin position="12"/>
        <end position="33"/>
    </location>
</feature>
<dbReference type="Proteomes" id="UP000228921">
    <property type="component" value="Unassembled WGS sequence"/>
</dbReference>
<feature type="transmembrane region" description="Helical" evidence="2">
    <location>
        <begin position="223"/>
        <end position="249"/>
    </location>
</feature>
<accession>A0A2M8P3V0</accession>
<evidence type="ECO:0000313" key="3">
    <source>
        <dbReference type="EMBL" id="PJF32225.1"/>
    </source>
</evidence>
<name>A0A2M8P3V0_9CHLR</name>
<keyword evidence="2" id="KW-1133">Transmembrane helix</keyword>
<keyword evidence="2" id="KW-0472">Membrane</keyword>
<feature type="transmembrane region" description="Helical" evidence="2">
    <location>
        <begin position="111"/>
        <end position="136"/>
    </location>
</feature>
<proteinExistence type="predicted"/>
<sequence>MLTEELTTSEILNFFTPWLVFGVVVFVLARTQYWVKRHVFGIGLLWLRKRESAAWLYVMVMLPGVLLRELSRWIVAGMLRQQLPFIIPAPQVDDDGVVHIRFLEYTIFNPIHIGILAVTPMIVGFGAMLAISYGVLGIPQLLALLGNADSAALREAFGQLLSRPDLILWLYLLFTITNTMLPTLRELRSTWFLWIIALAFIAFLMVLGMYNAILILLTGPIATAIYTLTTVYGSVAVVNVIMLLVIGAIEELVGRLTNRKVEYKPAPPEPRRSVLEAPRTVYDLRLPTPPPPSKALSAGAARKLGMGKVPEGELPARATGTDLPAVPPESEQPPVVALPRRRAAPIPVPARQTGEAPRPLPPPPPKAEPPPPAPAKPPPIAPPRRQTAAPADEIVEGELIEDKGDGELRYVPIDEA</sequence>
<keyword evidence="2" id="KW-0812">Transmembrane</keyword>
<dbReference type="AlphaFoldDB" id="A0A2M8P3V0"/>
<evidence type="ECO:0000313" key="4">
    <source>
        <dbReference type="Proteomes" id="UP000228921"/>
    </source>
</evidence>
<evidence type="ECO:0000256" key="2">
    <source>
        <dbReference type="SAM" id="Phobius"/>
    </source>
</evidence>
<reference evidence="3 4" key="1">
    <citation type="submission" date="2017-11" db="EMBL/GenBank/DDBJ databases">
        <title>Evolution of Phototrophy in the Chloroflexi Phylum Driven by Horizontal Gene Transfer.</title>
        <authorList>
            <person name="Ward L.M."/>
            <person name="Hemp J."/>
            <person name="Shih P.M."/>
            <person name="Mcglynn S.E."/>
            <person name="Fischer W."/>
        </authorList>
    </citation>
    <scope>NUCLEOTIDE SEQUENCE [LARGE SCALE GENOMIC DNA]</scope>
    <source>
        <strain evidence="3">CP2_2F</strain>
    </source>
</reference>
<protein>
    <submittedName>
        <fullName evidence="3">Uncharacterized protein</fullName>
    </submittedName>
</protein>
<feature type="transmembrane region" description="Helical" evidence="2">
    <location>
        <begin position="191"/>
        <end position="217"/>
    </location>
</feature>
<feature type="transmembrane region" description="Helical" evidence="2">
    <location>
        <begin position="166"/>
        <end position="184"/>
    </location>
</feature>
<evidence type="ECO:0000256" key="1">
    <source>
        <dbReference type="SAM" id="MobiDB-lite"/>
    </source>
</evidence>